<dbReference type="RefSeq" id="WP_046110054.1">
    <property type="nucleotide sequence ID" value="NZ_JZEX01000151.1"/>
</dbReference>
<dbReference type="Proteomes" id="UP000033632">
    <property type="component" value="Unassembled WGS sequence"/>
</dbReference>
<evidence type="ECO:0000313" key="1">
    <source>
        <dbReference type="EMBL" id="KKB10446.1"/>
    </source>
</evidence>
<proteinExistence type="predicted"/>
<gene>
    <name evidence="1" type="ORF">VE25_18025</name>
</gene>
<name>A0A0F5FNM4_9HYPH</name>
<comment type="caution">
    <text evidence="1">The sequence shown here is derived from an EMBL/GenBank/DDBJ whole genome shotgun (WGS) entry which is preliminary data.</text>
</comment>
<dbReference type="PATRIC" id="fig|443610.3.peg.1908"/>
<protein>
    <submittedName>
        <fullName evidence="1">Uncharacterized protein</fullName>
    </submittedName>
</protein>
<dbReference type="STRING" id="443610.VE25_18025"/>
<dbReference type="EMBL" id="JZEX01000151">
    <property type="protein sequence ID" value="KKB10446.1"/>
    <property type="molecule type" value="Genomic_DNA"/>
</dbReference>
<sequence length="81" mass="8752">MSILSTSRVTFARPFQLPGMDRAHAPGTFEVVIEQEALDVSWPAYRLTTTIMLTSGSRVEAWPISEAQLNAALADDEAAGS</sequence>
<reference evidence="1 2" key="1">
    <citation type="submission" date="2015-03" db="EMBL/GenBank/DDBJ databases">
        <authorList>
            <person name="Hassan Y.I."/>
            <person name="Lepp D."/>
            <person name="Li X.-Z."/>
            <person name="Zhou T."/>
        </authorList>
    </citation>
    <scope>NUCLEOTIDE SEQUENCE [LARGE SCALE GENOMIC DNA]</scope>
    <source>
        <strain evidence="1 2">BD-c194</strain>
    </source>
</reference>
<organism evidence="1 2">
    <name type="scientific">Devosia geojensis</name>
    <dbReference type="NCBI Taxonomy" id="443610"/>
    <lineage>
        <taxon>Bacteria</taxon>
        <taxon>Pseudomonadati</taxon>
        <taxon>Pseudomonadota</taxon>
        <taxon>Alphaproteobacteria</taxon>
        <taxon>Hyphomicrobiales</taxon>
        <taxon>Devosiaceae</taxon>
        <taxon>Devosia</taxon>
    </lineage>
</organism>
<keyword evidence="2" id="KW-1185">Reference proteome</keyword>
<dbReference type="AlphaFoldDB" id="A0A0F5FNM4"/>
<dbReference type="OrthoDB" id="8378722at2"/>
<accession>A0A0F5FNM4</accession>
<evidence type="ECO:0000313" key="2">
    <source>
        <dbReference type="Proteomes" id="UP000033632"/>
    </source>
</evidence>